<evidence type="ECO:0000313" key="2">
    <source>
        <dbReference type="EMBL" id="GCB65018.1"/>
    </source>
</evidence>
<dbReference type="AlphaFoldDB" id="A0A401NVW1"/>
<protein>
    <submittedName>
        <fullName evidence="2">Uncharacterized protein</fullName>
    </submittedName>
</protein>
<gene>
    <name evidence="2" type="ORF">scyTo_0013411</name>
</gene>
<dbReference type="EMBL" id="BFAA01006831">
    <property type="protein sequence ID" value="GCB65018.1"/>
    <property type="molecule type" value="Genomic_DNA"/>
</dbReference>
<comment type="caution">
    <text evidence="2">The sequence shown here is derived from an EMBL/GenBank/DDBJ whole genome shotgun (WGS) entry which is preliminary data.</text>
</comment>
<organism evidence="2 3">
    <name type="scientific">Scyliorhinus torazame</name>
    <name type="common">Cloudy catshark</name>
    <name type="synonym">Catulus torazame</name>
    <dbReference type="NCBI Taxonomy" id="75743"/>
    <lineage>
        <taxon>Eukaryota</taxon>
        <taxon>Metazoa</taxon>
        <taxon>Chordata</taxon>
        <taxon>Craniata</taxon>
        <taxon>Vertebrata</taxon>
        <taxon>Chondrichthyes</taxon>
        <taxon>Elasmobranchii</taxon>
        <taxon>Galeomorphii</taxon>
        <taxon>Galeoidea</taxon>
        <taxon>Carcharhiniformes</taxon>
        <taxon>Scyliorhinidae</taxon>
        <taxon>Scyliorhinus</taxon>
    </lineage>
</organism>
<proteinExistence type="predicted"/>
<feature type="compositionally biased region" description="Low complexity" evidence="1">
    <location>
        <begin position="13"/>
        <end position="23"/>
    </location>
</feature>
<sequence length="94" mass="10569">MEMCRWKLDKLPEQQGSPASQESPPSPLPPPLPAAPERETGIYLGQYRNASRSVMQSALRLKVPHIESLGCRGLNKVWNEMEQPAHINHFKHSG</sequence>
<evidence type="ECO:0000313" key="3">
    <source>
        <dbReference type="Proteomes" id="UP000288216"/>
    </source>
</evidence>
<feature type="region of interest" description="Disordered" evidence="1">
    <location>
        <begin position="1"/>
        <end position="40"/>
    </location>
</feature>
<feature type="compositionally biased region" description="Pro residues" evidence="1">
    <location>
        <begin position="24"/>
        <end position="34"/>
    </location>
</feature>
<keyword evidence="3" id="KW-1185">Reference proteome</keyword>
<evidence type="ECO:0000256" key="1">
    <source>
        <dbReference type="SAM" id="MobiDB-lite"/>
    </source>
</evidence>
<accession>A0A401NVW1</accession>
<name>A0A401NVW1_SCYTO</name>
<feature type="compositionally biased region" description="Basic and acidic residues" evidence="1">
    <location>
        <begin position="1"/>
        <end position="12"/>
    </location>
</feature>
<reference evidence="2 3" key="1">
    <citation type="journal article" date="2018" name="Nat. Ecol. Evol.">
        <title>Shark genomes provide insights into elasmobranch evolution and the origin of vertebrates.</title>
        <authorList>
            <person name="Hara Y"/>
            <person name="Yamaguchi K"/>
            <person name="Onimaru K"/>
            <person name="Kadota M"/>
            <person name="Koyanagi M"/>
            <person name="Keeley SD"/>
            <person name="Tatsumi K"/>
            <person name="Tanaka K"/>
            <person name="Motone F"/>
            <person name="Kageyama Y"/>
            <person name="Nozu R"/>
            <person name="Adachi N"/>
            <person name="Nishimura O"/>
            <person name="Nakagawa R"/>
            <person name="Tanegashima C"/>
            <person name="Kiyatake I"/>
            <person name="Matsumoto R"/>
            <person name="Murakumo K"/>
            <person name="Nishida K"/>
            <person name="Terakita A"/>
            <person name="Kuratani S"/>
            <person name="Sato K"/>
            <person name="Hyodo S Kuraku.S."/>
        </authorList>
    </citation>
    <scope>NUCLEOTIDE SEQUENCE [LARGE SCALE GENOMIC DNA]</scope>
</reference>
<dbReference type="Proteomes" id="UP000288216">
    <property type="component" value="Unassembled WGS sequence"/>
</dbReference>